<keyword evidence="4" id="KW-0456">Lyase</keyword>
<evidence type="ECO:0000259" key="6">
    <source>
        <dbReference type="Pfam" id="PF01276"/>
    </source>
</evidence>
<dbReference type="Gene3D" id="3.40.50.220">
    <property type="match status" value="1"/>
</dbReference>
<dbReference type="InterPro" id="IPR027464">
    <property type="entry name" value="Ornithine_deCO2ase_N"/>
</dbReference>
<dbReference type="Gene3D" id="3.40.640.10">
    <property type="entry name" value="Type I PLP-dependent aspartate aminotransferase-like (Major domain)"/>
    <property type="match status" value="1"/>
</dbReference>
<evidence type="ECO:0000256" key="4">
    <source>
        <dbReference type="ARBA" id="ARBA00023239"/>
    </source>
</evidence>
<dbReference type="SUPFAM" id="SSF52172">
    <property type="entry name" value="CheY-like"/>
    <property type="match status" value="1"/>
</dbReference>
<dbReference type="STRING" id="209880.SAMN02910343_00304"/>
<dbReference type="PIRSF" id="PIRSF009393">
    <property type="entry name" value="Orn_decarb"/>
    <property type="match status" value="1"/>
</dbReference>
<evidence type="ECO:0000259" key="7">
    <source>
        <dbReference type="Pfam" id="PF03709"/>
    </source>
</evidence>
<dbReference type="InterPro" id="IPR011006">
    <property type="entry name" value="CheY-like_superfamily"/>
</dbReference>
<organism evidence="9 10">
    <name type="scientific">Allisonella histaminiformans</name>
    <dbReference type="NCBI Taxonomy" id="209880"/>
    <lineage>
        <taxon>Bacteria</taxon>
        <taxon>Bacillati</taxon>
        <taxon>Bacillota</taxon>
        <taxon>Negativicutes</taxon>
        <taxon>Veillonellales</taxon>
        <taxon>Veillonellaceae</taxon>
        <taxon>Allisonella</taxon>
    </lineage>
</organism>
<sequence>MNFFKVGYSPLAEPYFNTIGVRQKVCLDDADLTNIGAAVITDQELEYVDKVYNTGFETPIFLVNTKHEELPEEVLGKINHVIDGDPSTISKGLYDRGIEEAVVAFDNKVTPPFLKTMIKHVENGTFEYSCPGHHGGNFFRRTPTGAKFVDFMGENVFRGDLGHGAALDMGDLLLHNGVANDAEVLAAKVYNADRTFFVLNGTSCSNHIVCSALLTPGDIVLYDRNNHKSIDHGACILAGATPVFLETVRNSAGLIGGVPAKCINEDYIRNLVAEKDPVKAKAKRPIRLAVFEMSTYDGTIYNARQVLDKIGHLCDYVLFDCAWTGYEQFIDIMKDSSPLLMKLGPEDPGIIVTQSVHKQGAGWSSSSWIHKKDSHIKGQKRYCNDSVFNNAYLLHYNTSPFMPMWASIEVNARMHEGKQGKMMWKKALCDIIEARKTIFKRCHYLKPFVPPVVHGKPWWDADTETIATDLAYWKFNPEENWHGYKGYDKDQYVVDPMKLQLITPGINVEDDSFEDFGINATILFAFLRENNITPEKTSLYSLLFLITPAETKVKLDNLIAQLVRFEKLVDEDAPLYEVLPTTYKQYFAQYRDYSIRQLCQEMHDFYKSNNVKELQKELFMKDYLPEQGISAQQAHNALVRNDGELVPLSQIEGRIALDDALPYPPGVVCVMSGERWSKTATKYFQTLVDGINALPGFAPEIQGVVMGTDKDGKAMASGYVLKKELEDEYKAKYVTERVND</sequence>
<evidence type="ECO:0000313" key="9">
    <source>
        <dbReference type="EMBL" id="SDA39755.1"/>
    </source>
</evidence>
<accession>A0A1G5V427</accession>
<dbReference type="GO" id="GO:0005829">
    <property type="term" value="C:cytosol"/>
    <property type="evidence" value="ECO:0007669"/>
    <property type="project" value="TreeGrafter"/>
</dbReference>
<feature type="modified residue" description="N6-(pyridoxal phosphate)lysine" evidence="5">
    <location>
        <position position="358"/>
    </location>
</feature>
<keyword evidence="2" id="KW-0210">Decarboxylase</keyword>
<evidence type="ECO:0000256" key="2">
    <source>
        <dbReference type="ARBA" id="ARBA00022793"/>
    </source>
</evidence>
<dbReference type="RefSeq" id="WP_091363110.1">
    <property type="nucleotide sequence ID" value="NZ_FMXA01000004.1"/>
</dbReference>
<dbReference type="Proteomes" id="UP000199689">
    <property type="component" value="Unassembled WGS sequence"/>
</dbReference>
<dbReference type="OrthoDB" id="9815233at2"/>
<dbReference type="Pfam" id="PF03711">
    <property type="entry name" value="OKR_DC_1_C"/>
    <property type="match status" value="1"/>
</dbReference>
<dbReference type="Pfam" id="PF03709">
    <property type="entry name" value="OKR_DC_1_N"/>
    <property type="match status" value="1"/>
</dbReference>
<dbReference type="InterPro" id="IPR015421">
    <property type="entry name" value="PyrdxlP-dep_Trfase_major"/>
</dbReference>
<evidence type="ECO:0000256" key="3">
    <source>
        <dbReference type="ARBA" id="ARBA00022898"/>
    </source>
</evidence>
<dbReference type="InterPro" id="IPR000310">
    <property type="entry name" value="Orn/Lys/Arg_deCO2ase_major_dom"/>
</dbReference>
<name>A0A1G5V427_9FIRM</name>
<dbReference type="EMBL" id="FMXA01000004">
    <property type="protein sequence ID" value="SDA39755.1"/>
    <property type="molecule type" value="Genomic_DNA"/>
</dbReference>
<evidence type="ECO:0000256" key="5">
    <source>
        <dbReference type="PIRSR" id="PIRSR009393-1"/>
    </source>
</evidence>
<comment type="similarity">
    <text evidence="1">Belongs to the Orn/Lys/Arg decarboxylase class-I family.</text>
</comment>
<dbReference type="AlphaFoldDB" id="A0A1G5V427"/>
<keyword evidence="3 5" id="KW-0663">Pyridoxal phosphate</keyword>
<protein>
    <submittedName>
        <fullName evidence="9">Ornithine decarboxylase</fullName>
    </submittedName>
</protein>
<evidence type="ECO:0000259" key="8">
    <source>
        <dbReference type="Pfam" id="PF03711"/>
    </source>
</evidence>
<dbReference type="GO" id="GO:0030170">
    <property type="term" value="F:pyridoxal phosphate binding"/>
    <property type="evidence" value="ECO:0007669"/>
    <property type="project" value="TreeGrafter"/>
</dbReference>
<dbReference type="GeneID" id="87755351"/>
<gene>
    <name evidence="9" type="ORF">SAMN02910343_00304</name>
</gene>
<dbReference type="GO" id="GO:0006520">
    <property type="term" value="P:amino acid metabolic process"/>
    <property type="evidence" value="ECO:0007669"/>
    <property type="project" value="InterPro"/>
</dbReference>
<dbReference type="InterPro" id="IPR015424">
    <property type="entry name" value="PyrdxlP-dep_Trfase"/>
</dbReference>
<dbReference type="NCBIfam" id="NF010092">
    <property type="entry name" value="PRK13578.1"/>
    <property type="match status" value="1"/>
</dbReference>
<dbReference type="InterPro" id="IPR008286">
    <property type="entry name" value="Prn/Lys/Arg_de-COase_C"/>
</dbReference>
<evidence type="ECO:0000313" key="10">
    <source>
        <dbReference type="Proteomes" id="UP000199689"/>
    </source>
</evidence>
<feature type="domain" description="Orn/Lys/Arg decarboxylase N-terminal" evidence="7">
    <location>
        <begin position="26"/>
        <end position="84"/>
    </location>
</feature>
<dbReference type="PANTHER" id="PTHR45229">
    <property type="entry name" value="CONSTITUTIVE ORNITHINE DECARBOXYLASE"/>
    <property type="match status" value="1"/>
</dbReference>
<feature type="domain" description="Orn/Lys/Arg decarboxylases family 1 pyridoxal-P attachment site" evidence="6">
    <location>
        <begin position="111"/>
        <end position="553"/>
    </location>
</feature>
<dbReference type="Pfam" id="PF01276">
    <property type="entry name" value="OKR_DC_1"/>
    <property type="match status" value="1"/>
</dbReference>
<dbReference type="InterPro" id="IPR015422">
    <property type="entry name" value="PyrdxlP-dep_Trfase_small"/>
</dbReference>
<dbReference type="SUPFAM" id="SSF55904">
    <property type="entry name" value="Ornithine decarboxylase C-terminal domain"/>
    <property type="match status" value="1"/>
</dbReference>
<dbReference type="SUPFAM" id="SSF53383">
    <property type="entry name" value="PLP-dependent transferases"/>
    <property type="match status" value="1"/>
</dbReference>
<feature type="domain" description="Orn/Lys/Arg decarboxylase C-terminal" evidence="8">
    <location>
        <begin position="579"/>
        <end position="706"/>
    </location>
</feature>
<reference evidence="9 10" key="1">
    <citation type="submission" date="2016-10" db="EMBL/GenBank/DDBJ databases">
        <authorList>
            <person name="de Groot N.N."/>
        </authorList>
    </citation>
    <scope>NUCLEOTIDE SEQUENCE [LARGE SCALE GENOMIC DNA]</scope>
    <source>
        <strain evidence="9 10">DSM 15230</strain>
    </source>
</reference>
<proteinExistence type="inferred from homology"/>
<dbReference type="InterPro" id="IPR036633">
    <property type="entry name" value="Prn/Lys/Arg_de-COase_C_sf"/>
</dbReference>
<dbReference type="Gene3D" id="3.90.100.10">
    <property type="entry name" value="Orn/Lys/Arg decarboxylase, C-terminal domain"/>
    <property type="match status" value="1"/>
</dbReference>
<dbReference type="InterPro" id="IPR005308">
    <property type="entry name" value="OKR_de-COase_N"/>
</dbReference>
<dbReference type="InterPro" id="IPR011193">
    <property type="entry name" value="Orn/lys/arg_de-COase"/>
</dbReference>
<dbReference type="Gene3D" id="3.90.1150.10">
    <property type="entry name" value="Aspartate Aminotransferase, domain 1"/>
    <property type="match status" value="1"/>
</dbReference>
<dbReference type="GO" id="GO:0016831">
    <property type="term" value="F:carboxy-lyase activity"/>
    <property type="evidence" value="ECO:0007669"/>
    <property type="project" value="UniProtKB-KW"/>
</dbReference>
<evidence type="ECO:0000256" key="1">
    <source>
        <dbReference type="ARBA" id="ARBA00010671"/>
    </source>
</evidence>
<dbReference type="PANTHER" id="PTHR45229:SF3">
    <property type="entry name" value="BIODEGRADATIVE ARGININE DECARBOXYLASE"/>
    <property type="match status" value="1"/>
</dbReference>
<keyword evidence="10" id="KW-1185">Reference proteome</keyword>